<keyword evidence="2" id="KW-1185">Reference proteome</keyword>
<dbReference type="RefSeq" id="WP_015264271.1">
    <property type="nucleotide sequence ID" value="NC_019904.1"/>
</dbReference>
<dbReference type="HOGENOM" id="CLU_146036_1_0_10"/>
<accession>L0FRZ1</accession>
<dbReference type="Proteomes" id="UP000010796">
    <property type="component" value="Chromosome"/>
</dbReference>
<evidence type="ECO:0008006" key="3">
    <source>
        <dbReference type="Google" id="ProtNLM"/>
    </source>
</evidence>
<evidence type="ECO:0000313" key="2">
    <source>
        <dbReference type="Proteomes" id="UP000010796"/>
    </source>
</evidence>
<dbReference type="AlphaFoldDB" id="L0FRZ1"/>
<dbReference type="eggNOG" id="COG3464">
    <property type="taxonomic scope" value="Bacteria"/>
</dbReference>
<protein>
    <recommendedName>
        <fullName evidence="3">Transposase</fullName>
    </recommendedName>
</protein>
<dbReference type="STRING" id="926556.Echvi_0417"/>
<reference evidence="2" key="1">
    <citation type="submission" date="2012-02" db="EMBL/GenBank/DDBJ databases">
        <title>The complete genome of Echinicola vietnamensis DSM 17526.</title>
        <authorList>
            <person name="Lucas S."/>
            <person name="Copeland A."/>
            <person name="Lapidus A."/>
            <person name="Glavina del Rio T."/>
            <person name="Dalin E."/>
            <person name="Tice H."/>
            <person name="Bruce D."/>
            <person name="Goodwin L."/>
            <person name="Pitluck S."/>
            <person name="Peters L."/>
            <person name="Ovchinnikova G."/>
            <person name="Teshima H."/>
            <person name="Kyrpides N."/>
            <person name="Mavromatis K."/>
            <person name="Ivanova N."/>
            <person name="Brettin T."/>
            <person name="Detter J.C."/>
            <person name="Han C."/>
            <person name="Larimer F."/>
            <person name="Land M."/>
            <person name="Hauser L."/>
            <person name="Markowitz V."/>
            <person name="Cheng J.-F."/>
            <person name="Hugenholtz P."/>
            <person name="Woyke T."/>
            <person name="Wu D."/>
            <person name="Brambilla E."/>
            <person name="Klenk H.-P."/>
            <person name="Eisen J.A."/>
        </authorList>
    </citation>
    <scope>NUCLEOTIDE SEQUENCE [LARGE SCALE GENOMIC DNA]</scope>
    <source>
        <strain evidence="2">DSM 17526 / LMG 23754 / KMM 6221</strain>
    </source>
</reference>
<sequence length="84" mass="9873">MNKDFLGLFLPAGILEYFEISSIDNRQDAYYIGLDENNIFPEEYSSHNLESKGFYEASTVQDFPIRGKACYLKVRRRRWKAVAR</sequence>
<organism evidence="1 2">
    <name type="scientific">Echinicola vietnamensis (strain DSM 17526 / LMG 23754 / KMM 6221)</name>
    <dbReference type="NCBI Taxonomy" id="926556"/>
    <lineage>
        <taxon>Bacteria</taxon>
        <taxon>Pseudomonadati</taxon>
        <taxon>Bacteroidota</taxon>
        <taxon>Cytophagia</taxon>
        <taxon>Cytophagales</taxon>
        <taxon>Cyclobacteriaceae</taxon>
        <taxon>Echinicola</taxon>
    </lineage>
</organism>
<proteinExistence type="predicted"/>
<dbReference type="EMBL" id="CP003346">
    <property type="protein sequence ID" value="AGA76704.1"/>
    <property type="molecule type" value="Genomic_DNA"/>
</dbReference>
<gene>
    <name evidence="1" type="ordered locus">Echvi_0417</name>
</gene>
<evidence type="ECO:0000313" key="1">
    <source>
        <dbReference type="EMBL" id="AGA76704.1"/>
    </source>
</evidence>
<dbReference type="KEGG" id="evi:Echvi_0417"/>
<dbReference type="PATRIC" id="fig|926556.3.peg.419"/>
<name>L0FRZ1_ECHVK</name>